<dbReference type="AlphaFoldDB" id="A0AAD9ENP6"/>
<reference evidence="1" key="1">
    <citation type="submission" date="2023-01" db="EMBL/GenBank/DDBJ databases">
        <title>Colletotrichum chrysophilum M932 genome sequence.</title>
        <authorList>
            <person name="Baroncelli R."/>
        </authorList>
    </citation>
    <scope>NUCLEOTIDE SEQUENCE</scope>
    <source>
        <strain evidence="1">M932</strain>
    </source>
</reference>
<proteinExistence type="predicted"/>
<gene>
    <name evidence="1" type="ORF">CCHR01_02427</name>
</gene>
<organism evidence="1 2">
    <name type="scientific">Colletotrichum chrysophilum</name>
    <dbReference type="NCBI Taxonomy" id="1836956"/>
    <lineage>
        <taxon>Eukaryota</taxon>
        <taxon>Fungi</taxon>
        <taxon>Dikarya</taxon>
        <taxon>Ascomycota</taxon>
        <taxon>Pezizomycotina</taxon>
        <taxon>Sordariomycetes</taxon>
        <taxon>Hypocreomycetidae</taxon>
        <taxon>Glomerellales</taxon>
        <taxon>Glomerellaceae</taxon>
        <taxon>Colletotrichum</taxon>
        <taxon>Colletotrichum gloeosporioides species complex</taxon>
    </lineage>
</organism>
<comment type="caution">
    <text evidence="1">The sequence shown here is derived from an EMBL/GenBank/DDBJ whole genome shotgun (WGS) entry which is preliminary data.</text>
</comment>
<keyword evidence="2" id="KW-1185">Reference proteome</keyword>
<accession>A0AAD9ENP6</accession>
<sequence length="78" mass="9190">MHPTSARVTLECIRRTLGDKQRDRSVVLSGWRVSNIDTKMHNFLNMLSAQPESHQHHQVARPMVLHSSLRHHVKLYRR</sequence>
<evidence type="ECO:0000313" key="2">
    <source>
        <dbReference type="Proteomes" id="UP001243330"/>
    </source>
</evidence>
<dbReference type="EMBL" id="JAQOWY010000028">
    <property type="protein sequence ID" value="KAK1855003.1"/>
    <property type="molecule type" value="Genomic_DNA"/>
</dbReference>
<protein>
    <submittedName>
        <fullName evidence="1">Uncharacterized protein</fullName>
    </submittedName>
</protein>
<evidence type="ECO:0000313" key="1">
    <source>
        <dbReference type="EMBL" id="KAK1855003.1"/>
    </source>
</evidence>
<dbReference type="Proteomes" id="UP001243330">
    <property type="component" value="Unassembled WGS sequence"/>
</dbReference>
<name>A0AAD9ENP6_9PEZI</name>